<reference evidence="2 3" key="1">
    <citation type="submission" date="2016-11" db="EMBL/GenBank/DDBJ databases">
        <title>Whole genomes of Flavobacteriaceae.</title>
        <authorList>
            <person name="Stine C."/>
            <person name="Li C."/>
            <person name="Tadesse D."/>
        </authorList>
    </citation>
    <scope>NUCLEOTIDE SEQUENCE [LARGE SCALE GENOMIC DNA]</scope>
    <source>
        <strain evidence="2 3">CCUG 59446</strain>
    </source>
</reference>
<evidence type="ECO:0000313" key="3">
    <source>
        <dbReference type="Proteomes" id="UP000198336"/>
    </source>
</evidence>
<name>A0A226HVH3_9FLAO</name>
<sequence>MIEPVTTITEFLKNIEELTANNEKLWFRGLENSNFKLCPSIYRPPFASNVEEHFLNKFSSRAIPFLTSSYSGYEYWHWLFLMQHHGVPTRLLDWSSSAITALAFAVLYRDEKHKDADAVVWCLNPILLNDENRIRVKLIDNEKIPDITLKKELLPTYKFNATGVVKYPVAITGPLNNSRIVAQKGTFTLFPDTEAFNLEDTEGASEFLTKITLCKDHIESLKRQLSTLGVTESTIYPELSSLALEIKREFIEPLITLKHV</sequence>
<gene>
    <name evidence="2" type="ORF">B0A75_15510</name>
</gene>
<dbReference type="EMBL" id="MUHA01000024">
    <property type="protein sequence ID" value="OXA98072.1"/>
    <property type="molecule type" value="Genomic_DNA"/>
</dbReference>
<dbReference type="Proteomes" id="UP000198336">
    <property type="component" value="Unassembled WGS sequence"/>
</dbReference>
<comment type="caution">
    <text evidence="2">The sequence shown here is derived from an EMBL/GenBank/DDBJ whole genome shotgun (WGS) entry which is preliminary data.</text>
</comment>
<accession>A0A226HVH3</accession>
<keyword evidence="3" id="KW-1185">Reference proteome</keyword>
<dbReference type="Pfam" id="PF08867">
    <property type="entry name" value="FRG"/>
    <property type="match status" value="1"/>
</dbReference>
<feature type="domain" description="FRG" evidence="1">
    <location>
        <begin position="21"/>
        <end position="121"/>
    </location>
</feature>
<proteinExistence type="predicted"/>
<dbReference type="SMART" id="SM00901">
    <property type="entry name" value="FRG"/>
    <property type="match status" value="1"/>
</dbReference>
<organism evidence="2 3">
    <name type="scientific">Flavobacterium oncorhynchi</name>
    <dbReference type="NCBI Taxonomy" id="728056"/>
    <lineage>
        <taxon>Bacteria</taxon>
        <taxon>Pseudomonadati</taxon>
        <taxon>Bacteroidota</taxon>
        <taxon>Flavobacteriia</taxon>
        <taxon>Flavobacteriales</taxon>
        <taxon>Flavobacteriaceae</taxon>
        <taxon>Flavobacterium</taxon>
    </lineage>
</organism>
<evidence type="ECO:0000313" key="2">
    <source>
        <dbReference type="EMBL" id="OXA98072.1"/>
    </source>
</evidence>
<dbReference type="RefSeq" id="WP_089055202.1">
    <property type="nucleotide sequence ID" value="NZ_MUHA01000024.1"/>
</dbReference>
<protein>
    <recommendedName>
        <fullName evidence="1">FRG domain-containing protein</fullName>
    </recommendedName>
</protein>
<dbReference type="AlphaFoldDB" id="A0A226HVH3"/>
<dbReference type="InterPro" id="IPR014966">
    <property type="entry name" value="FRG-dom"/>
</dbReference>
<evidence type="ECO:0000259" key="1">
    <source>
        <dbReference type="SMART" id="SM00901"/>
    </source>
</evidence>